<dbReference type="Pfam" id="PF14223">
    <property type="entry name" value="Retrotran_gag_2"/>
    <property type="match status" value="1"/>
</dbReference>
<feature type="region of interest" description="Disordered" evidence="1">
    <location>
        <begin position="57"/>
        <end position="112"/>
    </location>
</feature>
<gene>
    <name evidence="2" type="ORF">TorRG33x02_022670</name>
</gene>
<evidence type="ECO:0000313" key="3">
    <source>
        <dbReference type="Proteomes" id="UP000237000"/>
    </source>
</evidence>
<sequence>MGAPVHNEDLTFKILPGLPESYKDIIGGVRARETLISFEELHEKLIISEALMKEEHPKSTIPSFPATANAATKPPYTPRPNNTQQNQNINLPYPNKNTNCPSHNYNPTNTYPPNRPQTPCPYLGYCQLCGQQVHTAK</sequence>
<name>A0A2P5FW26_TREOI</name>
<dbReference type="InParanoid" id="A0A2P5FW26"/>
<proteinExistence type="predicted"/>
<keyword evidence="3" id="KW-1185">Reference proteome</keyword>
<accession>A0A2P5FW26</accession>
<feature type="compositionally biased region" description="Low complexity" evidence="1">
    <location>
        <begin position="79"/>
        <end position="92"/>
    </location>
</feature>
<dbReference type="EMBL" id="JXTC01000006">
    <property type="protein sequence ID" value="POO01975.1"/>
    <property type="molecule type" value="Genomic_DNA"/>
</dbReference>
<reference evidence="3" key="1">
    <citation type="submission" date="2016-06" db="EMBL/GenBank/DDBJ databases">
        <title>Parallel loss of symbiosis genes in relatives of nitrogen-fixing non-legume Parasponia.</title>
        <authorList>
            <person name="Van Velzen R."/>
            <person name="Holmer R."/>
            <person name="Bu F."/>
            <person name="Rutten L."/>
            <person name="Van Zeijl A."/>
            <person name="Liu W."/>
            <person name="Santuari L."/>
            <person name="Cao Q."/>
            <person name="Sharma T."/>
            <person name="Shen D."/>
            <person name="Roswanjaya Y."/>
            <person name="Wardhani T."/>
            <person name="Kalhor M.S."/>
            <person name="Jansen J."/>
            <person name="Van den Hoogen J."/>
            <person name="Gungor B."/>
            <person name="Hartog M."/>
            <person name="Hontelez J."/>
            <person name="Verver J."/>
            <person name="Yang W.-C."/>
            <person name="Schijlen E."/>
            <person name="Repin R."/>
            <person name="Schilthuizen M."/>
            <person name="Schranz E."/>
            <person name="Heidstra R."/>
            <person name="Miyata K."/>
            <person name="Fedorova E."/>
            <person name="Kohlen W."/>
            <person name="Bisseling T."/>
            <person name="Smit S."/>
            <person name="Geurts R."/>
        </authorList>
    </citation>
    <scope>NUCLEOTIDE SEQUENCE [LARGE SCALE GENOMIC DNA]</scope>
    <source>
        <strain evidence="3">cv. RG33-2</strain>
    </source>
</reference>
<dbReference type="AlphaFoldDB" id="A0A2P5FW26"/>
<dbReference type="PANTHER" id="PTHR47481:SF22">
    <property type="entry name" value="RETROTRANSPOSON GAG DOMAIN-CONTAINING PROTEIN"/>
    <property type="match status" value="1"/>
</dbReference>
<dbReference type="PANTHER" id="PTHR47481">
    <property type="match status" value="1"/>
</dbReference>
<evidence type="ECO:0000313" key="2">
    <source>
        <dbReference type="EMBL" id="POO01975.1"/>
    </source>
</evidence>
<dbReference type="OrthoDB" id="1742162at2759"/>
<comment type="caution">
    <text evidence="2">The sequence shown here is derived from an EMBL/GenBank/DDBJ whole genome shotgun (WGS) entry which is preliminary data.</text>
</comment>
<evidence type="ECO:0000256" key="1">
    <source>
        <dbReference type="SAM" id="MobiDB-lite"/>
    </source>
</evidence>
<protein>
    <submittedName>
        <fullName evidence="2">Uncharacterized protein</fullName>
    </submittedName>
</protein>
<organism evidence="2 3">
    <name type="scientific">Trema orientale</name>
    <name type="common">Charcoal tree</name>
    <name type="synonym">Celtis orientalis</name>
    <dbReference type="NCBI Taxonomy" id="63057"/>
    <lineage>
        <taxon>Eukaryota</taxon>
        <taxon>Viridiplantae</taxon>
        <taxon>Streptophyta</taxon>
        <taxon>Embryophyta</taxon>
        <taxon>Tracheophyta</taxon>
        <taxon>Spermatophyta</taxon>
        <taxon>Magnoliopsida</taxon>
        <taxon>eudicotyledons</taxon>
        <taxon>Gunneridae</taxon>
        <taxon>Pentapetalae</taxon>
        <taxon>rosids</taxon>
        <taxon>fabids</taxon>
        <taxon>Rosales</taxon>
        <taxon>Cannabaceae</taxon>
        <taxon>Trema</taxon>
    </lineage>
</organism>
<dbReference type="Proteomes" id="UP000237000">
    <property type="component" value="Unassembled WGS sequence"/>
</dbReference>
<dbReference type="STRING" id="63057.A0A2P5FW26"/>